<dbReference type="InterPro" id="IPR052893">
    <property type="entry name" value="TCS_response_regulator"/>
</dbReference>
<proteinExistence type="predicted"/>
<feature type="modified residue" description="4-aspartylphosphate" evidence="1">
    <location>
        <position position="70"/>
    </location>
</feature>
<name>A0A918C5H3_9DEIO</name>
<evidence type="ECO:0000313" key="4">
    <source>
        <dbReference type="Proteomes" id="UP000603865"/>
    </source>
</evidence>
<dbReference type="EMBL" id="BMQL01000007">
    <property type="protein sequence ID" value="GGR04810.1"/>
    <property type="molecule type" value="Genomic_DNA"/>
</dbReference>
<comment type="caution">
    <text evidence="3">The sequence shown here is derived from an EMBL/GenBank/DDBJ whole genome shotgun (WGS) entry which is preliminary data.</text>
</comment>
<dbReference type="AlphaFoldDB" id="A0A918C5H3"/>
<reference evidence="3" key="2">
    <citation type="submission" date="2020-09" db="EMBL/GenBank/DDBJ databases">
        <authorList>
            <person name="Sun Q."/>
            <person name="Ohkuma M."/>
        </authorList>
    </citation>
    <scope>NUCLEOTIDE SEQUENCE</scope>
    <source>
        <strain evidence="3">JCM 31311</strain>
    </source>
</reference>
<dbReference type="CDD" id="cd17557">
    <property type="entry name" value="REC_Rcp-like"/>
    <property type="match status" value="1"/>
</dbReference>
<dbReference type="Gene3D" id="3.40.50.2300">
    <property type="match status" value="1"/>
</dbReference>
<keyword evidence="1" id="KW-0597">Phosphoprotein</keyword>
<dbReference type="Proteomes" id="UP000603865">
    <property type="component" value="Unassembled WGS sequence"/>
</dbReference>
<evidence type="ECO:0000313" key="3">
    <source>
        <dbReference type="EMBL" id="GGR04810.1"/>
    </source>
</evidence>
<dbReference type="PANTHER" id="PTHR44520">
    <property type="entry name" value="RESPONSE REGULATOR RCP1-RELATED"/>
    <property type="match status" value="1"/>
</dbReference>
<accession>A0A918C5H3</accession>
<protein>
    <submittedName>
        <fullName evidence="3">Response regulator</fullName>
    </submittedName>
</protein>
<gene>
    <name evidence="3" type="ORF">GCM10008957_17150</name>
</gene>
<evidence type="ECO:0000259" key="2">
    <source>
        <dbReference type="PROSITE" id="PS50110"/>
    </source>
</evidence>
<dbReference type="RefSeq" id="WP_189089364.1">
    <property type="nucleotide sequence ID" value="NZ_BMQL01000007.1"/>
</dbReference>
<reference evidence="3" key="1">
    <citation type="journal article" date="2014" name="Int. J. Syst. Evol. Microbiol.">
        <title>Complete genome sequence of Corynebacterium casei LMG S-19264T (=DSM 44701T), isolated from a smear-ripened cheese.</title>
        <authorList>
            <consortium name="US DOE Joint Genome Institute (JGI-PGF)"/>
            <person name="Walter F."/>
            <person name="Albersmeier A."/>
            <person name="Kalinowski J."/>
            <person name="Ruckert C."/>
        </authorList>
    </citation>
    <scope>NUCLEOTIDE SEQUENCE</scope>
    <source>
        <strain evidence="3">JCM 31311</strain>
    </source>
</reference>
<dbReference type="PROSITE" id="PS50110">
    <property type="entry name" value="RESPONSE_REGULATORY"/>
    <property type="match status" value="1"/>
</dbReference>
<keyword evidence="4" id="KW-1185">Reference proteome</keyword>
<feature type="domain" description="Response regulatory" evidence="2">
    <location>
        <begin position="12"/>
        <end position="137"/>
    </location>
</feature>
<evidence type="ECO:0000256" key="1">
    <source>
        <dbReference type="PROSITE-ProRule" id="PRU00169"/>
    </source>
</evidence>
<dbReference type="InterPro" id="IPR001789">
    <property type="entry name" value="Sig_transdc_resp-reg_receiver"/>
</dbReference>
<dbReference type="GO" id="GO:0000160">
    <property type="term" value="P:phosphorelay signal transduction system"/>
    <property type="evidence" value="ECO:0007669"/>
    <property type="project" value="InterPro"/>
</dbReference>
<dbReference type="Pfam" id="PF00072">
    <property type="entry name" value="Response_reg"/>
    <property type="match status" value="1"/>
</dbReference>
<dbReference type="SMART" id="SM00448">
    <property type="entry name" value="REC"/>
    <property type="match status" value="1"/>
</dbReference>
<dbReference type="InterPro" id="IPR011006">
    <property type="entry name" value="CheY-like_superfamily"/>
</dbReference>
<organism evidence="3 4">
    <name type="scientific">Deinococcus ruber</name>
    <dbReference type="NCBI Taxonomy" id="1848197"/>
    <lineage>
        <taxon>Bacteria</taxon>
        <taxon>Thermotogati</taxon>
        <taxon>Deinococcota</taxon>
        <taxon>Deinococci</taxon>
        <taxon>Deinococcales</taxon>
        <taxon>Deinococcaceae</taxon>
        <taxon>Deinococcus</taxon>
    </lineage>
</organism>
<dbReference type="PANTHER" id="PTHR44520:SF2">
    <property type="entry name" value="RESPONSE REGULATOR RCP1"/>
    <property type="match status" value="1"/>
</dbReference>
<sequence length="150" mass="16650">MTALSSNPTPIEILLVDDSEPDIVLTREAFAEAGILNRLHVVHDGVEAMSFLRREDGYASCPRPDVILLDINMPRKGGLEVLEELKADPELASIPVVVMTTSQSEQDVLRSYQSHASSYVVKPIEFDRFYSAIHALGAYMLTIVRLPPRT</sequence>
<dbReference type="SUPFAM" id="SSF52172">
    <property type="entry name" value="CheY-like"/>
    <property type="match status" value="1"/>
</dbReference>